<dbReference type="NCBIfam" id="TIGR02436">
    <property type="entry name" value="four helix bundle protein"/>
    <property type="match status" value="1"/>
</dbReference>
<gene>
    <name evidence="1" type="ORF">QGN23_09905</name>
</gene>
<evidence type="ECO:0000313" key="2">
    <source>
        <dbReference type="Proteomes" id="UP001241656"/>
    </source>
</evidence>
<evidence type="ECO:0000313" key="1">
    <source>
        <dbReference type="EMBL" id="WHF50746.1"/>
    </source>
</evidence>
<dbReference type="Proteomes" id="UP001241656">
    <property type="component" value="Chromosome"/>
</dbReference>
<dbReference type="PANTHER" id="PTHR38471:SF2">
    <property type="entry name" value="FOUR HELIX BUNDLE PROTEIN"/>
    <property type="match status" value="1"/>
</dbReference>
<name>A0ABY8RA84_9FLAO</name>
<dbReference type="InterPro" id="IPR036583">
    <property type="entry name" value="23S_rRNA_IVS_sf"/>
</dbReference>
<accession>A0ABY8RA84</accession>
<organism evidence="1 2">
    <name type="scientific">Chryseobacterium gotjawalense</name>
    <dbReference type="NCBI Taxonomy" id="3042315"/>
    <lineage>
        <taxon>Bacteria</taxon>
        <taxon>Pseudomonadati</taxon>
        <taxon>Bacteroidota</taxon>
        <taxon>Flavobacteriia</taxon>
        <taxon>Flavobacteriales</taxon>
        <taxon>Weeksellaceae</taxon>
        <taxon>Chryseobacterium group</taxon>
        <taxon>Chryseobacterium</taxon>
    </lineage>
</organism>
<dbReference type="RefSeq" id="WP_282904152.1">
    <property type="nucleotide sequence ID" value="NZ_CP124855.1"/>
</dbReference>
<dbReference type="EMBL" id="CP124855">
    <property type="protein sequence ID" value="WHF50746.1"/>
    <property type="molecule type" value="Genomic_DNA"/>
</dbReference>
<dbReference type="InterPro" id="IPR012657">
    <property type="entry name" value="23S_rRNA-intervening_sequence"/>
</dbReference>
<keyword evidence="2" id="KW-1185">Reference proteome</keyword>
<dbReference type="Gene3D" id="1.20.1440.60">
    <property type="entry name" value="23S rRNA-intervening sequence"/>
    <property type="match status" value="1"/>
</dbReference>
<sequence>MSYENLDIYKISFDLFIETHRKSLKFPKHELYELGSQIRRSSDSVNSNIVEGYGRRVYKNDYLRFLRFSHSSCDETLNHIKKIIRIYPDLSSELELEKLVGNYRTLSIKIHNYIEYVQSNWRT</sequence>
<dbReference type="Pfam" id="PF05635">
    <property type="entry name" value="23S_rRNA_IVP"/>
    <property type="match status" value="1"/>
</dbReference>
<dbReference type="SUPFAM" id="SSF158446">
    <property type="entry name" value="IVS-encoded protein-like"/>
    <property type="match status" value="1"/>
</dbReference>
<reference evidence="1 2" key="1">
    <citation type="submission" date="2023-05" db="EMBL/GenBank/DDBJ databases">
        <title>Genomic insight into Chryseobacterium sp. wdc7 isolated forest soil (Gotjawal).</title>
        <authorList>
            <person name="Park S.-J."/>
        </authorList>
    </citation>
    <scope>NUCLEOTIDE SEQUENCE [LARGE SCALE GENOMIC DNA]</scope>
    <source>
        <strain evidence="2">wdc7</strain>
    </source>
</reference>
<proteinExistence type="predicted"/>
<dbReference type="PANTHER" id="PTHR38471">
    <property type="entry name" value="FOUR HELIX BUNDLE PROTEIN"/>
    <property type="match status" value="1"/>
</dbReference>
<protein>
    <submittedName>
        <fullName evidence="1">Four helix bundle protein</fullName>
    </submittedName>
</protein>